<feature type="transmembrane region" description="Helical" evidence="1">
    <location>
        <begin position="52"/>
        <end position="69"/>
    </location>
</feature>
<proteinExistence type="predicted"/>
<keyword evidence="1" id="KW-0812">Transmembrane</keyword>
<organism evidence="2 3">
    <name type="scientific">Actinomadura fulvescens</name>
    <dbReference type="NCBI Taxonomy" id="46160"/>
    <lineage>
        <taxon>Bacteria</taxon>
        <taxon>Bacillati</taxon>
        <taxon>Actinomycetota</taxon>
        <taxon>Actinomycetes</taxon>
        <taxon>Streptosporangiales</taxon>
        <taxon>Thermomonosporaceae</taxon>
        <taxon>Actinomadura</taxon>
    </lineage>
</organism>
<evidence type="ECO:0000313" key="2">
    <source>
        <dbReference type="EMBL" id="GAA2624775.1"/>
    </source>
</evidence>
<keyword evidence="1" id="KW-1133">Transmembrane helix</keyword>
<comment type="caution">
    <text evidence="2">The sequence shown here is derived from an EMBL/GenBank/DDBJ whole genome shotgun (WGS) entry which is preliminary data.</text>
</comment>
<keyword evidence="3" id="KW-1185">Reference proteome</keyword>
<reference evidence="3" key="1">
    <citation type="journal article" date="2019" name="Int. J. Syst. Evol. Microbiol.">
        <title>The Global Catalogue of Microorganisms (GCM) 10K type strain sequencing project: providing services to taxonomists for standard genome sequencing and annotation.</title>
        <authorList>
            <consortium name="The Broad Institute Genomics Platform"/>
            <consortium name="The Broad Institute Genome Sequencing Center for Infectious Disease"/>
            <person name="Wu L."/>
            <person name="Ma J."/>
        </authorList>
    </citation>
    <scope>NUCLEOTIDE SEQUENCE [LARGE SCALE GENOMIC DNA]</scope>
    <source>
        <strain evidence="3">JCM 6833</strain>
    </source>
</reference>
<accession>A0ABP6CTQ6</accession>
<dbReference type="EMBL" id="BAAATD010000012">
    <property type="protein sequence ID" value="GAA2624775.1"/>
    <property type="molecule type" value="Genomic_DNA"/>
</dbReference>
<evidence type="ECO:0000256" key="1">
    <source>
        <dbReference type="SAM" id="Phobius"/>
    </source>
</evidence>
<sequence>MGSDLPERRPPGPVVRGRPSRRASLVALSIFAGVTQGVIAVANYAATLTARYLFVLAVMILSAVLAYLITPHDRPLGPRVLKKIAQKTAT</sequence>
<dbReference type="Proteomes" id="UP001501509">
    <property type="component" value="Unassembled WGS sequence"/>
</dbReference>
<evidence type="ECO:0000313" key="3">
    <source>
        <dbReference type="Proteomes" id="UP001501509"/>
    </source>
</evidence>
<name>A0ABP6CTQ6_9ACTN</name>
<gene>
    <name evidence="2" type="ORF">GCM10010411_71620</name>
</gene>
<protein>
    <submittedName>
        <fullName evidence="2">Uncharacterized protein</fullName>
    </submittedName>
</protein>
<keyword evidence="1" id="KW-0472">Membrane</keyword>
<feature type="transmembrane region" description="Helical" evidence="1">
    <location>
        <begin position="25"/>
        <end position="46"/>
    </location>
</feature>